<dbReference type="eggNOG" id="COG0654">
    <property type="taxonomic scope" value="Bacteria"/>
</dbReference>
<dbReference type="Pfam" id="PF01494">
    <property type="entry name" value="FAD_binding_3"/>
    <property type="match status" value="1"/>
</dbReference>
<dbReference type="HOGENOM" id="CLU_023210_0_1_3"/>
<dbReference type="EMBL" id="GL890840">
    <property type="protein sequence ID" value="EGJ34091.1"/>
    <property type="molecule type" value="Genomic_DNA"/>
</dbReference>
<dbReference type="GO" id="GO:0071949">
    <property type="term" value="F:FAD binding"/>
    <property type="evidence" value="ECO:0007669"/>
    <property type="project" value="InterPro"/>
</dbReference>
<dbReference type="PRINTS" id="PR00420">
    <property type="entry name" value="RNGMNOXGNASE"/>
</dbReference>
<dbReference type="GO" id="GO:0004502">
    <property type="term" value="F:kynurenine 3-monooxygenase activity"/>
    <property type="evidence" value="ECO:0007669"/>
    <property type="project" value="TreeGrafter"/>
</dbReference>
<evidence type="ECO:0000256" key="1">
    <source>
        <dbReference type="ARBA" id="ARBA00001974"/>
    </source>
</evidence>
<dbReference type="PANTHER" id="PTHR46028:SF2">
    <property type="entry name" value="KYNURENINE 3-MONOOXYGENASE"/>
    <property type="match status" value="1"/>
</dbReference>
<reference evidence="9" key="1">
    <citation type="journal article" date="2011" name="Proc. Natl. Acad. Sci. U.S.A.">
        <title>Genomic insights into the physiology and ecology of the marine filamentous cyanobacterium Lyngbya majuscula.</title>
        <authorList>
            <person name="Jones A.C."/>
            <person name="Monroe E.A."/>
            <person name="Podell S."/>
            <person name="Hess W.R."/>
            <person name="Klages S."/>
            <person name="Esquenazi E."/>
            <person name="Niessen S."/>
            <person name="Hoover H."/>
            <person name="Rothmann M."/>
            <person name="Lasken R.S."/>
            <person name="Yates J.R.III."/>
            <person name="Reinhardt R."/>
            <person name="Kube M."/>
            <person name="Burkart M.D."/>
            <person name="Allen E.E."/>
            <person name="Dorrestein P.C."/>
            <person name="Gerwick W.H."/>
            <person name="Gerwick L."/>
        </authorList>
    </citation>
    <scope>NUCLEOTIDE SEQUENCE [LARGE SCALE GENOMIC DNA]</scope>
    <source>
        <strain evidence="9">3L</strain>
    </source>
</reference>
<protein>
    <submittedName>
        <fullName evidence="8">FAD-dependent oxidoreductase</fullName>
    </submittedName>
</protein>
<dbReference type="Gene3D" id="3.50.50.60">
    <property type="entry name" value="FAD/NAD(P)-binding domain"/>
    <property type="match status" value="1"/>
</dbReference>
<keyword evidence="9" id="KW-1185">Reference proteome</keyword>
<evidence type="ECO:0000256" key="6">
    <source>
        <dbReference type="ARBA" id="ARBA00023033"/>
    </source>
</evidence>
<evidence type="ECO:0000259" key="7">
    <source>
        <dbReference type="Pfam" id="PF01494"/>
    </source>
</evidence>
<evidence type="ECO:0000313" key="8">
    <source>
        <dbReference type="EMBL" id="EGJ34091.1"/>
    </source>
</evidence>
<evidence type="ECO:0000256" key="5">
    <source>
        <dbReference type="ARBA" id="ARBA00023002"/>
    </source>
</evidence>
<dbReference type="OrthoDB" id="9782160at2"/>
<dbReference type="AlphaFoldDB" id="F4XN32"/>
<dbReference type="InterPro" id="IPR002938">
    <property type="entry name" value="FAD-bd"/>
</dbReference>
<dbReference type="InterPro" id="IPR036188">
    <property type="entry name" value="FAD/NAD-bd_sf"/>
</dbReference>
<evidence type="ECO:0000313" key="9">
    <source>
        <dbReference type="Proteomes" id="UP000003959"/>
    </source>
</evidence>
<dbReference type="SUPFAM" id="SSF51905">
    <property type="entry name" value="FAD/NAD(P)-binding domain"/>
    <property type="match status" value="1"/>
</dbReference>
<gene>
    <name evidence="8" type="ORF">LYNGBM3L_21000</name>
</gene>
<keyword evidence="4" id="KW-0521">NADP</keyword>
<proteinExistence type="predicted"/>
<dbReference type="GO" id="GO:0070189">
    <property type="term" value="P:kynurenine metabolic process"/>
    <property type="evidence" value="ECO:0007669"/>
    <property type="project" value="TreeGrafter"/>
</dbReference>
<keyword evidence="3" id="KW-0274">FAD</keyword>
<evidence type="ECO:0000256" key="3">
    <source>
        <dbReference type="ARBA" id="ARBA00022827"/>
    </source>
</evidence>
<keyword evidence="6" id="KW-0503">Monooxygenase</keyword>
<keyword evidence="5" id="KW-0560">Oxidoreductase</keyword>
<evidence type="ECO:0000256" key="2">
    <source>
        <dbReference type="ARBA" id="ARBA00022630"/>
    </source>
</evidence>
<dbReference type="PANTHER" id="PTHR46028">
    <property type="entry name" value="KYNURENINE 3-MONOOXYGENASE"/>
    <property type="match status" value="1"/>
</dbReference>
<feature type="domain" description="FAD-binding" evidence="7">
    <location>
        <begin position="6"/>
        <end position="327"/>
    </location>
</feature>
<evidence type="ECO:0000256" key="4">
    <source>
        <dbReference type="ARBA" id="ARBA00022857"/>
    </source>
</evidence>
<sequence>MDFMKTVIIVGAGPCGLLMAHYLLRRDSKYCVELYEKRSDPRLNAVSTARSYVISLGFRGRAALRELGLESLAIERGTIALGQEIRNSRGVVQSILRKQPRLLIERNVLTNLFLETLTKRYDASCLKIHFKHECIAVDLEAKSAVFQSASGYQPCQAYDLLIGADGVRSTVRNILQHKTGLEVKLRKSPVDIKVLTLRCPENHPELKLNRDSVHLYSLGSSGTLLCISKSDRTYNALVSFTRGYNSLANISSGSDVLTFFRKYMGDFSQLISPEEADAFAQKPFFQTTTVRCSRYHFGNSILLVGDAIHAVSPMIAQGCSAALEDGLVFNQLLDKYDDDLTQAVPKYTQRRRPDMIALDQMSDSLFPLNIYLGYLMLLKHVFDRTLHRWFPKFWTSSSVDMIAETTIPYRHILHSHSRWFKTINALNQLILRRGKRLFKPKSMRESA</sequence>
<accession>F4XN32</accession>
<keyword evidence="2" id="KW-0285">Flavoprotein</keyword>
<dbReference type="Proteomes" id="UP000003959">
    <property type="component" value="Unassembled WGS sequence"/>
</dbReference>
<name>F4XN32_9CYAN</name>
<comment type="cofactor">
    <cofactor evidence="1">
        <name>FAD</name>
        <dbReference type="ChEBI" id="CHEBI:57692"/>
    </cofactor>
</comment>
<organism evidence="8 9">
    <name type="scientific">Moorena producens 3L</name>
    <dbReference type="NCBI Taxonomy" id="489825"/>
    <lineage>
        <taxon>Bacteria</taxon>
        <taxon>Bacillati</taxon>
        <taxon>Cyanobacteriota</taxon>
        <taxon>Cyanophyceae</taxon>
        <taxon>Coleofasciculales</taxon>
        <taxon>Coleofasciculaceae</taxon>
        <taxon>Moorena</taxon>
    </lineage>
</organism>